<keyword evidence="4" id="KW-0326">Glycosidase</keyword>
<dbReference type="Gene3D" id="3.40.50.1700">
    <property type="entry name" value="Glycoside hydrolase family 3 C-terminal domain"/>
    <property type="match status" value="1"/>
</dbReference>
<proteinExistence type="inferred from homology"/>
<dbReference type="Pfam" id="PF00933">
    <property type="entry name" value="Glyco_hydro_3"/>
    <property type="match status" value="1"/>
</dbReference>
<dbReference type="Proteomes" id="UP000727857">
    <property type="component" value="Unassembled WGS sequence"/>
</dbReference>
<dbReference type="Pfam" id="PF01915">
    <property type="entry name" value="Glyco_hydro_3_C"/>
    <property type="match status" value="1"/>
</dbReference>
<dbReference type="InterPro" id="IPR013783">
    <property type="entry name" value="Ig-like_fold"/>
</dbReference>
<dbReference type="PANTHER" id="PTHR42715:SF10">
    <property type="entry name" value="BETA-GLUCOSIDASE"/>
    <property type="match status" value="1"/>
</dbReference>
<dbReference type="InterPro" id="IPR002772">
    <property type="entry name" value="Glyco_hydro_3_C"/>
</dbReference>
<evidence type="ECO:0000256" key="1">
    <source>
        <dbReference type="ARBA" id="ARBA00005336"/>
    </source>
</evidence>
<comment type="similarity">
    <text evidence="1 4">Belongs to the glycosyl hydrolase 3 family.</text>
</comment>
<dbReference type="FunFam" id="2.60.40.10:FF:000495">
    <property type="entry name" value="Periplasmic beta-glucosidase"/>
    <property type="match status" value="1"/>
</dbReference>
<name>A0A940ID57_9FIRM</name>
<dbReference type="Gene3D" id="3.20.20.300">
    <property type="entry name" value="Glycoside hydrolase, family 3, N-terminal domain"/>
    <property type="match status" value="1"/>
</dbReference>
<dbReference type="Gene3D" id="2.60.40.10">
    <property type="entry name" value="Immunoglobulins"/>
    <property type="match status" value="1"/>
</dbReference>
<organism evidence="6 7">
    <name type="scientific">Candidatus Stercoripulliclostridium pullicola</name>
    <dbReference type="NCBI Taxonomy" id="2840953"/>
    <lineage>
        <taxon>Bacteria</taxon>
        <taxon>Bacillati</taxon>
        <taxon>Bacillota</taxon>
        <taxon>Clostridia</taxon>
        <taxon>Eubacteriales</taxon>
        <taxon>Candidatus Stercoripulliclostridium</taxon>
    </lineage>
</organism>
<evidence type="ECO:0000256" key="4">
    <source>
        <dbReference type="RuleBase" id="RU361161"/>
    </source>
</evidence>
<dbReference type="GO" id="GO:0008422">
    <property type="term" value="F:beta-glucosidase activity"/>
    <property type="evidence" value="ECO:0007669"/>
    <property type="project" value="UniProtKB-ARBA"/>
</dbReference>
<comment type="caution">
    <text evidence="6">The sequence shown here is derived from an EMBL/GenBank/DDBJ whole genome shotgun (WGS) entry which is preliminary data.</text>
</comment>
<dbReference type="InterPro" id="IPR036962">
    <property type="entry name" value="Glyco_hydro_3_N_sf"/>
</dbReference>
<evidence type="ECO:0000313" key="7">
    <source>
        <dbReference type="Proteomes" id="UP000727857"/>
    </source>
</evidence>
<dbReference type="PANTHER" id="PTHR42715">
    <property type="entry name" value="BETA-GLUCOSIDASE"/>
    <property type="match status" value="1"/>
</dbReference>
<dbReference type="GO" id="GO:0005975">
    <property type="term" value="P:carbohydrate metabolic process"/>
    <property type="evidence" value="ECO:0007669"/>
    <property type="project" value="InterPro"/>
</dbReference>
<gene>
    <name evidence="6" type="ORF">IAB16_02380</name>
</gene>
<dbReference type="SUPFAM" id="SSF51445">
    <property type="entry name" value="(Trans)glycosidases"/>
    <property type="match status" value="1"/>
</dbReference>
<dbReference type="InterPro" id="IPR019800">
    <property type="entry name" value="Glyco_hydro_3_AS"/>
</dbReference>
<dbReference type="PROSITE" id="PS00775">
    <property type="entry name" value="GLYCOSYL_HYDROL_F3"/>
    <property type="match status" value="1"/>
</dbReference>
<accession>A0A940ID57</accession>
<protein>
    <submittedName>
        <fullName evidence="6">Glycoside hydrolase family 3 C-terminal domain-containing protein</fullName>
    </submittedName>
</protein>
<evidence type="ECO:0000259" key="5">
    <source>
        <dbReference type="SMART" id="SM01217"/>
    </source>
</evidence>
<dbReference type="SMART" id="SM01217">
    <property type="entry name" value="Fn3_like"/>
    <property type="match status" value="1"/>
</dbReference>
<sequence length="818" mass="90345">MLKDIAALVAELTLEEKAALCSGISSWETTPVKRKDIPSVFMADGPHGVRREQKQTSFGNVFMPAMPATCFPPAVTLASSWDTELVKEVGTALGEEALDHDVQILLGPGVNIKRSPLCGRNFEYFSEDPYLAGELAVAYIEGVQSTGVGTSLKHFAVNSQEFRRMTSSSELDERAMREIYLPAFETAVKRARPYTVMCSYNRVNGTYAAENKYLLDDILRKEWGFDGIVVSDWGAVADRVEGIRAGMNLQMPSADGITDEWIVEAVKKGELDEKRLDEIVSELLSVVFKCAENAKAKEGYKADFAAHRKLARKAAAHGSVLLKNDGGILPLDKNADIAVVGALAKNLRTQGSGSSRLNPIKETSFTDYLDEIGKKYVYAEGYDCITDDTDDAKICAAGEAVKGKDAVLLFIGLTDAFESEAFDRKHLSVPESHLKVLEEVARYNSNVIVVLTGGSPSTMPYLDKVKAVLNVYLTGEAGGEATYDVLFGDVNPSGKLAETFPLALSDNPMHEFYEKENAEYRESIYVGYRYYDSAHKEVLFPFGYGLSYTEFEYSDLKIGAEKIDENDSLKVSFSIKNVGKVKGAEVAQLYVKDTESTLFVAEKALKGFAKVELEPGESKSVTLTLDRRSFAYYNVLAKDWRVEAGEFDILVGASSRDIRLEGKVNVSAEECAVPDYRTSAPAYYDIASVERYPEKDFEALLGRKAEKYVQPKRGEYTMLTCMGQLNHGVMARLVKYLGHKYSVALLPKDTPYSQIKMVRAGALDMPIRNTYAMSSGGVNYTMSSGLLDLVNGRFFRGVFRLIKGYFTKTVHKKDVYGG</sequence>
<evidence type="ECO:0000256" key="3">
    <source>
        <dbReference type="ARBA" id="ARBA00023277"/>
    </source>
</evidence>
<dbReference type="InterPro" id="IPR017853">
    <property type="entry name" value="GH"/>
</dbReference>
<dbReference type="PRINTS" id="PR00133">
    <property type="entry name" value="GLHYDRLASE3"/>
</dbReference>
<reference evidence="6" key="1">
    <citation type="submission" date="2020-10" db="EMBL/GenBank/DDBJ databases">
        <authorList>
            <person name="Gilroy R."/>
        </authorList>
    </citation>
    <scope>NUCLEOTIDE SEQUENCE</scope>
    <source>
        <strain evidence="6">517</strain>
    </source>
</reference>
<evidence type="ECO:0000313" key="6">
    <source>
        <dbReference type="EMBL" id="MBO8423852.1"/>
    </source>
</evidence>
<dbReference type="EMBL" id="JADINF010000060">
    <property type="protein sequence ID" value="MBO8423852.1"/>
    <property type="molecule type" value="Genomic_DNA"/>
</dbReference>
<reference evidence="6" key="2">
    <citation type="journal article" date="2021" name="PeerJ">
        <title>Extensive microbial diversity within the chicken gut microbiome revealed by metagenomics and culture.</title>
        <authorList>
            <person name="Gilroy R."/>
            <person name="Ravi A."/>
            <person name="Getino M."/>
            <person name="Pursley I."/>
            <person name="Horton D.L."/>
            <person name="Alikhan N.F."/>
            <person name="Baker D."/>
            <person name="Gharbi K."/>
            <person name="Hall N."/>
            <person name="Watson M."/>
            <person name="Adriaenssens E.M."/>
            <person name="Foster-Nyarko E."/>
            <person name="Jarju S."/>
            <person name="Secka A."/>
            <person name="Antonio M."/>
            <person name="Oren A."/>
            <person name="Chaudhuri R.R."/>
            <person name="La Ragione R."/>
            <person name="Hildebrand F."/>
            <person name="Pallen M.J."/>
        </authorList>
    </citation>
    <scope>NUCLEOTIDE SEQUENCE</scope>
    <source>
        <strain evidence="6">517</strain>
    </source>
</reference>
<dbReference type="InterPro" id="IPR050288">
    <property type="entry name" value="Cellulose_deg_GH3"/>
</dbReference>
<dbReference type="InterPro" id="IPR026891">
    <property type="entry name" value="Fn3-like"/>
</dbReference>
<dbReference type="InterPro" id="IPR001764">
    <property type="entry name" value="Glyco_hydro_3_N"/>
</dbReference>
<feature type="domain" description="Fibronectin type III-like" evidence="5">
    <location>
        <begin position="585"/>
        <end position="655"/>
    </location>
</feature>
<keyword evidence="2 4" id="KW-0378">Hydrolase</keyword>
<dbReference type="Pfam" id="PF14310">
    <property type="entry name" value="Fn3-like"/>
    <property type="match status" value="1"/>
</dbReference>
<dbReference type="InterPro" id="IPR036881">
    <property type="entry name" value="Glyco_hydro_3_C_sf"/>
</dbReference>
<keyword evidence="3" id="KW-0119">Carbohydrate metabolism</keyword>
<dbReference type="SUPFAM" id="SSF52279">
    <property type="entry name" value="Beta-D-glucan exohydrolase, C-terminal domain"/>
    <property type="match status" value="1"/>
</dbReference>
<dbReference type="AlphaFoldDB" id="A0A940ID57"/>
<evidence type="ECO:0000256" key="2">
    <source>
        <dbReference type="ARBA" id="ARBA00022801"/>
    </source>
</evidence>